<feature type="non-terminal residue" evidence="3">
    <location>
        <position position="1"/>
    </location>
</feature>
<feature type="domain" description="Reverse transcriptase" evidence="2">
    <location>
        <begin position="1"/>
        <end position="125"/>
    </location>
</feature>
<evidence type="ECO:0000259" key="2">
    <source>
        <dbReference type="PROSITE" id="PS50878"/>
    </source>
</evidence>
<keyword evidence="4" id="KW-1185">Reference proteome</keyword>
<protein>
    <recommendedName>
        <fullName evidence="2">Reverse transcriptase domain-containing protein</fullName>
    </recommendedName>
</protein>
<dbReference type="InterPro" id="IPR000477">
    <property type="entry name" value="RT_dom"/>
</dbReference>
<dbReference type="PROSITE" id="PS50878">
    <property type="entry name" value="RT_POL"/>
    <property type="match status" value="1"/>
</dbReference>
<feature type="compositionally biased region" description="Polar residues" evidence="1">
    <location>
        <begin position="123"/>
        <end position="132"/>
    </location>
</feature>
<evidence type="ECO:0000256" key="1">
    <source>
        <dbReference type="SAM" id="MobiDB-lite"/>
    </source>
</evidence>
<dbReference type="Pfam" id="PF00078">
    <property type="entry name" value="RVT_1"/>
    <property type="match status" value="1"/>
</dbReference>
<feature type="region of interest" description="Disordered" evidence="1">
    <location>
        <begin position="87"/>
        <end position="132"/>
    </location>
</feature>
<dbReference type="OrthoDB" id="6761817at2759"/>
<organism evidence="3 4">
    <name type="scientific">Oryctes borbonicus</name>
    <dbReference type="NCBI Taxonomy" id="1629725"/>
    <lineage>
        <taxon>Eukaryota</taxon>
        <taxon>Metazoa</taxon>
        <taxon>Ecdysozoa</taxon>
        <taxon>Arthropoda</taxon>
        <taxon>Hexapoda</taxon>
        <taxon>Insecta</taxon>
        <taxon>Pterygota</taxon>
        <taxon>Neoptera</taxon>
        <taxon>Endopterygota</taxon>
        <taxon>Coleoptera</taxon>
        <taxon>Polyphaga</taxon>
        <taxon>Scarabaeiformia</taxon>
        <taxon>Scarabaeidae</taxon>
        <taxon>Dynastinae</taxon>
        <taxon>Oryctes</taxon>
    </lineage>
</organism>
<evidence type="ECO:0000313" key="3">
    <source>
        <dbReference type="EMBL" id="KRT86647.1"/>
    </source>
</evidence>
<gene>
    <name evidence="3" type="ORF">AMK59_1945</name>
</gene>
<dbReference type="AlphaFoldDB" id="A0A0T6BIC2"/>
<sequence length="132" mass="14822">KTIRSYLKERRFHAMVNGTESSERSMLSGVPQGQALGPVLFTIYVMDIPKPEDQRVLNAIYADDTAILATSRNAELAVKLAQVLLMTSDSRSTPERRKRLRSPGNNRVRFPRSKSERRRSIGTARSSISESS</sequence>
<name>A0A0T6BIC2_9SCAR</name>
<dbReference type="EMBL" id="LJIG01000293">
    <property type="protein sequence ID" value="KRT86647.1"/>
    <property type="molecule type" value="Genomic_DNA"/>
</dbReference>
<reference evidence="3 4" key="1">
    <citation type="submission" date="2015-09" db="EMBL/GenBank/DDBJ databases">
        <title>Draft genome of the scarab beetle Oryctes borbonicus.</title>
        <authorList>
            <person name="Meyer J.M."/>
            <person name="Markov G.V."/>
            <person name="Baskaran P."/>
            <person name="Herrmann M."/>
            <person name="Sommer R.J."/>
            <person name="Roedelsperger C."/>
        </authorList>
    </citation>
    <scope>NUCLEOTIDE SEQUENCE [LARGE SCALE GENOMIC DNA]</scope>
    <source>
        <strain evidence="3">OB123</strain>
        <tissue evidence="3">Whole animal</tissue>
    </source>
</reference>
<dbReference type="Proteomes" id="UP000051574">
    <property type="component" value="Unassembled WGS sequence"/>
</dbReference>
<evidence type="ECO:0000313" key="4">
    <source>
        <dbReference type="Proteomes" id="UP000051574"/>
    </source>
</evidence>
<proteinExistence type="predicted"/>
<comment type="caution">
    <text evidence="3">The sequence shown here is derived from an EMBL/GenBank/DDBJ whole genome shotgun (WGS) entry which is preliminary data.</text>
</comment>
<accession>A0A0T6BIC2</accession>